<keyword evidence="1" id="KW-1133">Transmembrane helix</keyword>
<dbReference type="Proteomes" id="UP000095431">
    <property type="component" value="Unassembled WGS sequence"/>
</dbReference>
<organism evidence="2 3">
    <name type="scientific">Blautia wexlerae</name>
    <dbReference type="NCBI Taxonomy" id="418240"/>
    <lineage>
        <taxon>Bacteria</taxon>
        <taxon>Bacillati</taxon>
        <taxon>Bacillota</taxon>
        <taxon>Clostridia</taxon>
        <taxon>Lachnospirales</taxon>
        <taxon>Lachnospiraceae</taxon>
        <taxon>Blautia</taxon>
    </lineage>
</organism>
<gene>
    <name evidence="2" type="ORF">ERS852478_00516</name>
</gene>
<proteinExistence type="predicted"/>
<evidence type="ECO:0000256" key="1">
    <source>
        <dbReference type="SAM" id="Phobius"/>
    </source>
</evidence>
<reference evidence="2 3" key="1">
    <citation type="submission" date="2015-09" db="EMBL/GenBank/DDBJ databases">
        <authorList>
            <consortium name="Pathogen Informatics"/>
        </authorList>
    </citation>
    <scope>NUCLEOTIDE SEQUENCE [LARGE SCALE GENOMIC DNA]</scope>
    <source>
        <strain evidence="2 3">2789STDY5834863</strain>
    </source>
</reference>
<name>A0A173Y196_9FIRM</name>
<dbReference type="eggNOG" id="ENOG5032ZK1">
    <property type="taxonomic scope" value="Bacteria"/>
</dbReference>
<feature type="transmembrane region" description="Helical" evidence="1">
    <location>
        <begin position="111"/>
        <end position="144"/>
    </location>
</feature>
<dbReference type="AlphaFoldDB" id="A0A173Y196"/>
<evidence type="ECO:0000313" key="2">
    <source>
        <dbReference type="EMBL" id="CUN58002.1"/>
    </source>
</evidence>
<keyword evidence="1" id="KW-0812">Transmembrane</keyword>
<accession>A0A173Y196</accession>
<protein>
    <submittedName>
        <fullName evidence="2">Predicted membrane protein</fullName>
    </submittedName>
</protein>
<dbReference type="EMBL" id="CYZN01000003">
    <property type="protein sequence ID" value="CUN58002.1"/>
    <property type="molecule type" value="Genomic_DNA"/>
</dbReference>
<sequence length="153" mass="17454">MNRKEFLEILRSQLAGQMQEGKAAAHIRYYEDYIQSQVRGGRSEQEVLQELGDPHLIAKTLIDTDDGSTQEDYGEYSSYGSSYGNETELPHQQEKRWKKVIDLSTWHGRAVVIAAAAVIIVLLILIIGVAIPFFIILAIILYFLSWLKKRNDQ</sequence>
<keyword evidence="1" id="KW-0472">Membrane</keyword>
<dbReference type="RefSeq" id="WP_020437299.1">
    <property type="nucleotide sequence ID" value="NZ_AP031426.1"/>
</dbReference>
<dbReference type="Pfam" id="PF22564">
    <property type="entry name" value="HAAS"/>
    <property type="match status" value="1"/>
</dbReference>
<evidence type="ECO:0000313" key="3">
    <source>
        <dbReference type="Proteomes" id="UP000095431"/>
    </source>
</evidence>